<name>A0A843U1F2_COLES</name>
<sequence>MPDPSKWFRNHVECGSEKGLAGLHRKSTTLPRRTRPAKRALQMTPRRCPHCFPLLLQVRDLSTPTSGRTPSNRRAGLGVPVCHHLKATPDPLQPGNGGDTETVAITARDPCDHLRPLTKHGEKHKGRRHGTRCNHVAAVTTS</sequence>
<evidence type="ECO:0000313" key="3">
    <source>
        <dbReference type="Proteomes" id="UP000652761"/>
    </source>
</evidence>
<comment type="caution">
    <text evidence="2">The sequence shown here is derived from an EMBL/GenBank/DDBJ whole genome shotgun (WGS) entry which is preliminary data.</text>
</comment>
<evidence type="ECO:0000313" key="2">
    <source>
        <dbReference type="EMBL" id="MQL75907.1"/>
    </source>
</evidence>
<feature type="region of interest" description="Disordered" evidence="1">
    <location>
        <begin position="83"/>
        <end position="142"/>
    </location>
</feature>
<protein>
    <submittedName>
        <fullName evidence="2">Uncharacterized protein</fullName>
    </submittedName>
</protein>
<dbReference type="EMBL" id="NMUH01000270">
    <property type="protein sequence ID" value="MQL75907.1"/>
    <property type="molecule type" value="Genomic_DNA"/>
</dbReference>
<gene>
    <name evidence="2" type="ORF">Taro_008283</name>
</gene>
<evidence type="ECO:0000256" key="1">
    <source>
        <dbReference type="SAM" id="MobiDB-lite"/>
    </source>
</evidence>
<accession>A0A843U1F2</accession>
<organism evidence="2 3">
    <name type="scientific">Colocasia esculenta</name>
    <name type="common">Wild taro</name>
    <name type="synonym">Arum esculentum</name>
    <dbReference type="NCBI Taxonomy" id="4460"/>
    <lineage>
        <taxon>Eukaryota</taxon>
        <taxon>Viridiplantae</taxon>
        <taxon>Streptophyta</taxon>
        <taxon>Embryophyta</taxon>
        <taxon>Tracheophyta</taxon>
        <taxon>Spermatophyta</taxon>
        <taxon>Magnoliopsida</taxon>
        <taxon>Liliopsida</taxon>
        <taxon>Araceae</taxon>
        <taxon>Aroideae</taxon>
        <taxon>Colocasieae</taxon>
        <taxon>Colocasia</taxon>
    </lineage>
</organism>
<reference evidence="2" key="1">
    <citation type="submission" date="2017-07" db="EMBL/GenBank/DDBJ databases">
        <title>Taro Niue Genome Assembly and Annotation.</title>
        <authorList>
            <person name="Atibalentja N."/>
            <person name="Keating K."/>
            <person name="Fields C.J."/>
        </authorList>
    </citation>
    <scope>NUCLEOTIDE SEQUENCE</scope>
    <source>
        <strain evidence="2">Niue_2</strain>
        <tissue evidence="2">Leaf</tissue>
    </source>
</reference>
<proteinExistence type="predicted"/>
<keyword evidence="3" id="KW-1185">Reference proteome</keyword>
<feature type="compositionally biased region" description="Basic residues" evidence="1">
    <location>
        <begin position="116"/>
        <end position="132"/>
    </location>
</feature>
<dbReference type="AlphaFoldDB" id="A0A843U1F2"/>
<dbReference type="Proteomes" id="UP000652761">
    <property type="component" value="Unassembled WGS sequence"/>
</dbReference>